<comment type="caution">
    <text evidence="2">The sequence shown here is derived from an EMBL/GenBank/DDBJ whole genome shotgun (WGS) entry which is preliminary data.</text>
</comment>
<organism evidence="2 3">
    <name type="scientific">Rhamnusium bicolor</name>
    <dbReference type="NCBI Taxonomy" id="1586634"/>
    <lineage>
        <taxon>Eukaryota</taxon>
        <taxon>Metazoa</taxon>
        <taxon>Ecdysozoa</taxon>
        <taxon>Arthropoda</taxon>
        <taxon>Hexapoda</taxon>
        <taxon>Insecta</taxon>
        <taxon>Pterygota</taxon>
        <taxon>Neoptera</taxon>
        <taxon>Endopterygota</taxon>
        <taxon>Coleoptera</taxon>
        <taxon>Polyphaga</taxon>
        <taxon>Cucujiformia</taxon>
        <taxon>Chrysomeloidea</taxon>
        <taxon>Cerambycidae</taxon>
        <taxon>Lepturinae</taxon>
        <taxon>Rhagiini</taxon>
        <taxon>Rhamnusium</taxon>
    </lineage>
</organism>
<gene>
    <name evidence="2" type="ORF">NQ314_010288</name>
</gene>
<name>A0AAV8XSS9_9CUCU</name>
<evidence type="ECO:0000313" key="3">
    <source>
        <dbReference type="Proteomes" id="UP001162156"/>
    </source>
</evidence>
<dbReference type="Proteomes" id="UP001162156">
    <property type="component" value="Unassembled WGS sequence"/>
</dbReference>
<proteinExistence type="predicted"/>
<feature type="region of interest" description="Disordered" evidence="1">
    <location>
        <begin position="1"/>
        <end position="26"/>
    </location>
</feature>
<evidence type="ECO:0000313" key="2">
    <source>
        <dbReference type="EMBL" id="KAJ8941744.1"/>
    </source>
</evidence>
<evidence type="ECO:0000256" key="1">
    <source>
        <dbReference type="SAM" id="MobiDB-lite"/>
    </source>
</evidence>
<protein>
    <submittedName>
        <fullName evidence="2">Uncharacterized protein</fullName>
    </submittedName>
</protein>
<sequence>MNDTPKKNNTNPKENKNSGFSPIILPQSPAAGSPQKNLTGPPRIAKDIVANLYNNIQHWNDDHIKGAQIVKQIAVLKSNDPKNYSLPLEAYINDLYNVFQSLINHVKCFETLIAQIAALAKLQKKTEPLFVSLDAISIANLVETVANAYREEIKIKNVVLENIAHSKNRDEAMFFAACWTFQTHITSIINLKLEALLVEMGHRNLT</sequence>
<dbReference type="AlphaFoldDB" id="A0AAV8XSS9"/>
<keyword evidence="3" id="KW-1185">Reference proteome</keyword>
<dbReference type="EMBL" id="JANEYF010002837">
    <property type="protein sequence ID" value="KAJ8941744.1"/>
    <property type="molecule type" value="Genomic_DNA"/>
</dbReference>
<reference evidence="2" key="1">
    <citation type="journal article" date="2023" name="Insect Mol. Biol.">
        <title>Genome sequencing provides insights into the evolution of gene families encoding plant cell wall-degrading enzymes in longhorned beetles.</title>
        <authorList>
            <person name="Shin N.R."/>
            <person name="Okamura Y."/>
            <person name="Kirsch R."/>
            <person name="Pauchet Y."/>
        </authorList>
    </citation>
    <scope>NUCLEOTIDE SEQUENCE</scope>
    <source>
        <strain evidence="2">RBIC_L_NR</strain>
    </source>
</reference>
<accession>A0AAV8XSS9</accession>